<dbReference type="InterPro" id="IPR001173">
    <property type="entry name" value="Glyco_trans_2-like"/>
</dbReference>
<evidence type="ECO:0000313" key="4">
    <source>
        <dbReference type="Proteomes" id="UP000627155"/>
    </source>
</evidence>
<dbReference type="EMBL" id="CP069486">
    <property type="protein sequence ID" value="QRO85274.1"/>
    <property type="molecule type" value="Genomic_DNA"/>
</dbReference>
<organism evidence="3 4">
    <name type="scientific">Mammaliicoccus vitulinus</name>
    <dbReference type="NCBI Taxonomy" id="71237"/>
    <lineage>
        <taxon>Bacteria</taxon>
        <taxon>Bacillati</taxon>
        <taxon>Bacillota</taxon>
        <taxon>Bacilli</taxon>
        <taxon>Bacillales</taxon>
        <taxon>Staphylococcaceae</taxon>
        <taxon>Mammaliicoccus</taxon>
    </lineage>
</organism>
<reference evidence="3 4" key="1">
    <citation type="submission" date="2021-02" db="EMBL/GenBank/DDBJ databases">
        <title>FDA dAtabase for Regulatory Grade micrObial Sequences (FDA-ARGOS): Supporting development and validation of Infectious Disease Dx tests.</title>
        <authorList>
            <person name="Sproer C."/>
            <person name="Gronow S."/>
            <person name="Severitt S."/>
            <person name="Schroder I."/>
            <person name="Tallon L."/>
            <person name="Sadzewicz L."/>
            <person name="Zhao X."/>
            <person name="Boylan J."/>
            <person name="Ott S."/>
            <person name="Bowen H."/>
            <person name="Vavikolanu K."/>
            <person name="Mehta A."/>
            <person name="Aluvathingal J."/>
            <person name="Nadendla S."/>
            <person name="Lowell S."/>
            <person name="Myers T."/>
            <person name="Yan Y."/>
            <person name="Sichtig H."/>
        </authorList>
    </citation>
    <scope>NUCLEOTIDE SEQUENCE [LARGE SCALE GENOMIC DNA]</scope>
    <source>
        <strain evidence="3 4">FDAARGOS_1207</strain>
    </source>
</reference>
<evidence type="ECO:0000259" key="2">
    <source>
        <dbReference type="Pfam" id="PF00535"/>
    </source>
</evidence>
<sequence length="475" mass="55364">MLFKSKKLFSIIITSYNNEDKIERAIDSILNQSLDSRNYEIIVVDDSSTDNTQNLVNKYDSKNIKLIVLDQNSGGPSKPRNTGIKEAAGKYVYFLDADDYLAPGILDRIANDDELLKSDMIIGRTIRRNDNSLTVHARFMSNENRYNYNINEVPYIYNHFGPPSKFMKLTIIQKNNIIFPEDLHFGEDKLFFTKLSQFITKVSTITDDSSFIDRTTSNQSLTKSINFYKKRESDLQIIDYLLDQEVNEKNIKLLNRFLEFDLLKSCNSFVFLNSEKTEQINYFNQISDVFNNQLIKDKVINHISSEYKDAIQYIQNNDFETFISFFTWLKKGSKIIDNQQNEIKLTDMKYKYSIPFQQTNLLNLVESKNEIKIQVSIYGVEKESILNLSIMSRNDYKEDIVIDDFEITDNIMTISIPKDKINEKKAAIYNCIIVYEGFKHLNIKYGYDKKTNLKDKNGVFYPTINGNLSLKLTNK</sequence>
<proteinExistence type="inferred from homology"/>
<dbReference type="Gene3D" id="3.90.550.10">
    <property type="entry name" value="Spore Coat Polysaccharide Biosynthesis Protein SpsA, Chain A"/>
    <property type="match status" value="1"/>
</dbReference>
<dbReference type="RefSeq" id="WP_204107839.1">
    <property type="nucleotide sequence ID" value="NZ_CBCPHH010000001.1"/>
</dbReference>
<evidence type="ECO:0000313" key="3">
    <source>
        <dbReference type="EMBL" id="QRO85274.1"/>
    </source>
</evidence>
<name>A0ABX7HF83_9STAP</name>
<dbReference type="SUPFAM" id="SSF53448">
    <property type="entry name" value="Nucleotide-diphospho-sugar transferases"/>
    <property type="match status" value="1"/>
</dbReference>
<comment type="similarity">
    <text evidence="1">Belongs to the glycosyltransferase 2 family.</text>
</comment>
<dbReference type="InterPro" id="IPR029044">
    <property type="entry name" value="Nucleotide-diphossugar_trans"/>
</dbReference>
<keyword evidence="4" id="KW-1185">Reference proteome</keyword>
<dbReference type="PANTHER" id="PTHR22916">
    <property type="entry name" value="GLYCOSYLTRANSFERASE"/>
    <property type="match status" value="1"/>
</dbReference>
<dbReference type="CDD" id="cd00761">
    <property type="entry name" value="Glyco_tranf_GTA_type"/>
    <property type="match status" value="1"/>
</dbReference>
<feature type="domain" description="Glycosyltransferase 2-like" evidence="2">
    <location>
        <begin position="10"/>
        <end position="160"/>
    </location>
</feature>
<dbReference type="Pfam" id="PF00535">
    <property type="entry name" value="Glycos_transf_2"/>
    <property type="match status" value="1"/>
</dbReference>
<evidence type="ECO:0000256" key="1">
    <source>
        <dbReference type="ARBA" id="ARBA00006739"/>
    </source>
</evidence>
<protein>
    <submittedName>
        <fullName evidence="3">Glycosyltransferase family 2 protein</fullName>
    </submittedName>
</protein>
<dbReference type="Proteomes" id="UP000627155">
    <property type="component" value="Chromosome"/>
</dbReference>
<accession>A0ABX7HF83</accession>
<gene>
    <name evidence="3" type="ORF">I6J37_00785</name>
</gene>